<protein>
    <recommendedName>
        <fullName evidence="3">DinB family protein</fullName>
    </recommendedName>
</protein>
<evidence type="ECO:0008006" key="3">
    <source>
        <dbReference type="Google" id="ProtNLM"/>
    </source>
</evidence>
<dbReference type="InterPro" id="IPR034660">
    <property type="entry name" value="DinB/YfiT-like"/>
</dbReference>
<dbReference type="RefSeq" id="WP_094412744.1">
    <property type="nucleotide sequence ID" value="NZ_NOXV01000187.1"/>
</dbReference>
<accession>A0A255ZNG0</accession>
<dbReference type="PANTHER" id="PTHR39473:SF1">
    <property type="entry name" value="DINB-LIKE DOMAIN-CONTAINING PROTEIN"/>
    <property type="match status" value="1"/>
</dbReference>
<dbReference type="EMBL" id="NOXV01000187">
    <property type="protein sequence ID" value="OYQ43038.1"/>
    <property type="molecule type" value="Genomic_DNA"/>
</dbReference>
<keyword evidence="2" id="KW-1185">Reference proteome</keyword>
<reference evidence="1 2" key="1">
    <citation type="submission" date="2017-07" db="EMBL/GenBank/DDBJ databases">
        <title>Flavobacterium cyanobacteriorum sp. nov., isolated from cyanobacterial aggregates in a eutrophic lake.</title>
        <authorList>
            <person name="Cai H."/>
        </authorList>
    </citation>
    <scope>NUCLEOTIDE SEQUENCE [LARGE SCALE GENOMIC DNA]</scope>
    <source>
        <strain evidence="1 2">TH021</strain>
    </source>
</reference>
<dbReference type="OrthoDB" id="1162179at2"/>
<dbReference type="AlphaFoldDB" id="A0A255ZNG0"/>
<evidence type="ECO:0000313" key="2">
    <source>
        <dbReference type="Proteomes" id="UP000216605"/>
    </source>
</evidence>
<evidence type="ECO:0000313" key="1">
    <source>
        <dbReference type="EMBL" id="OYQ43038.1"/>
    </source>
</evidence>
<sequence length="162" mass="18696">MLFDSVNRNLSELSSMLLQLPDTCYSMPRAELSHSSIGEHVRHIIELYECLLLRYDEGIVNYDLRKRDKAIQASTQTAIERITGISGSIKKDNKPMVLQQQVNGEIMEFESNYYRELLYNFEHTIHHQALIKVALLQLKEVSVAEDFGVAPSTIEYRKNVYS</sequence>
<name>A0A255ZNG0_9FLAO</name>
<dbReference type="PANTHER" id="PTHR39473">
    <property type="match status" value="1"/>
</dbReference>
<gene>
    <name evidence="1" type="ORF">CHU92_03740</name>
</gene>
<comment type="caution">
    <text evidence="1">The sequence shown here is derived from an EMBL/GenBank/DDBJ whole genome shotgun (WGS) entry which is preliminary data.</text>
</comment>
<dbReference type="Proteomes" id="UP000216605">
    <property type="component" value="Unassembled WGS sequence"/>
</dbReference>
<dbReference type="SUPFAM" id="SSF109854">
    <property type="entry name" value="DinB/YfiT-like putative metalloenzymes"/>
    <property type="match status" value="1"/>
</dbReference>
<proteinExistence type="predicted"/>
<organism evidence="1 2">
    <name type="scientific">Flavobacterium cyanobacteriorum</name>
    <dbReference type="NCBI Taxonomy" id="2022802"/>
    <lineage>
        <taxon>Bacteria</taxon>
        <taxon>Pseudomonadati</taxon>
        <taxon>Bacteroidota</taxon>
        <taxon>Flavobacteriia</taxon>
        <taxon>Flavobacteriales</taxon>
        <taxon>Flavobacteriaceae</taxon>
        <taxon>Flavobacterium</taxon>
    </lineage>
</organism>